<accession>A0A1A9VZ04</accession>
<sequence length="1851" mass="209975">MARQQAIADIDARYTQELTHAHEELARLERDVASGRRRLRVRANCPSVSASGTAARVDAPTGAGLTDAARRDYFTLRQRIDIANQQINGLQDYVRQQWRGSKTPIVDITTPDLKTISLHNHRRFIRRAYDCAINVGMCNINPCTIENKSRNAAWKGTTRKYAKQHEVRRLMQSDDPRQKLAVYLGAACGLRLCEVAMISYDNIFDDSIVLNRHLTKSGPYSEGYVRHTGDRTDSGIAKHICKDRRTVAEWRSKYPELEKAINTPNIRIGGMVDRGIEKLVTKGRVEVIYDGKGNIKEKRVLEPTPQDFNVALKAGFGGTERFKSREELRLARTVIRDIRKRLFADEITYFEAASECEEEGFDIPESWKRREIARIIKLKTACEITAIEAAQLLESEGIAVPKTLMLEIAVFGNSTMDHLNRKQKIQQVRFINEQRRREHACRYRHYYGTRYDWQRKFIGLSAEYAQVALIAANRVGKTDTATYVDAVHALGDYPEAWNGYRFSHAPVIWCLGYSGEKCRDLLQTPLLGRKTDNGWQGGLIPGERIADTEAMTGTTNAVRTAYIRHVSGQLSKIQFWSYSQGQHALMGDCVDWFHIDEEPRDPTIYPQVLTRTATGDRGKGGRGILTFTPENGRTDLVIGFMDNPSPAQTCINVGWDDAPHLSQKVKDDLLASFPAHQRDMRTKGIPMLGHGRIYDLGEDFITCDPFPVPAHWLVIDGMDFGWDHPQAHIQLVWDNENEMFYVTRAYKARQVSPAEAYSAVRIWAENVPTAWPSDGLMTEKGSGIQQKTYYDDAGFCMLRDPAQWPDGSRSVEPGLFELHDLMRRGKFKVFSGLRDFFDEYNFYHRDEKSRIVKMRDDILDAVRYAYMMRRYAVRYADVKNPPVERDVYVPSSSSWFDRAWSPQQVVREKCIEATRFVRVPGGQWKGATVAGTKLDDQFEKYPKFEINKVATELNRIISEYRNNRISVKFRPGDNAASEELANKLNELFRADYEETDGGEACDNAFDDAATGGFGCFRLTTSFVNEYDPMDERQRIAVEPIYDPARSVWFDPDAKKYDKSDALWAFCMYSVSPEKYQAEYDKAPTSLDRVGPVSWQYDWFTPDVVYIAKYYEVRKESVDVISYRQPLTQEIATYDSEQIADIQDELEQTGFEEIGRRFVKRRRIYVAVVDGDGFLEKPRRIPGEHIPLIPVYGKRWFIDDVERVEGHIAKVMDPHRLYNLQVSMLADAAAQDPGQTPIVDMAQIKGLEQHWEGRNRKRPAFLPLRTVTDKSGNVVAPANVAGYTQAPVLNQALAALLQQTSADIQEVTGSSQAMQLMPSNVARETVNSLLNRSDMASFIYLDNMAKSLKRAGEIWLSMAREIYGSDREVRIAHKDGTDDIALMNAAILDNQTGRVVALNDLSIGRYDVSVDVGPSYSARRDATVNALTQLLQGMLPQDPMRPALMGIIIDNMEGEGLDDFKAFNRRQLLTQGIVQQAQQAQATQPDPNMLLAQAQMVAAQAEAQKSQNETVQTQIKAFTAQQDAMESQANTVYKLAQARNIDDKAVMEALRLLKECRANQELLMDNELIIDGQAVPLSENQEAAEIPEPQAEDDTPEQQELTPPENAPTTDAPLDDYVLQIGDEEIPLAEDDDAIDGKAAPQWVKDLRKGFKDTQKENRELRRQLEELQSRPTSEKTPSSDAPLLKPTLEGCDYDEARFEQALTDWHEKKSHAEQMKQQQQRQQQDYQQNFQQRLQQHKARAAQLPVNDYEEMEDIVRAEIPDLQKEILIHAADEGSELIAYALGKNQKLRQRIAAETDPLRAAFLLGQISQQARLAPKPRQAPKPEPEVRGGGADAKYDEFSKLCPGATIE</sequence>
<dbReference type="STRING" id="37001.A0A1A9VZ04"/>
<evidence type="ECO:0000313" key="6">
    <source>
        <dbReference type="Proteomes" id="UP000091820"/>
    </source>
</evidence>
<dbReference type="SUPFAM" id="SSF56349">
    <property type="entry name" value="DNA breaking-rejoining enzymes"/>
    <property type="match status" value="1"/>
</dbReference>
<dbReference type="Gene3D" id="6.10.280.90">
    <property type="match status" value="1"/>
</dbReference>
<keyword evidence="1" id="KW-1188">Viral release from host cell</keyword>
<feature type="region of interest" description="Disordered" evidence="3">
    <location>
        <begin position="1579"/>
        <end position="1612"/>
    </location>
</feature>
<evidence type="ECO:0000313" key="5">
    <source>
        <dbReference type="EnsemblMetazoa" id="GBRI000011-PA"/>
    </source>
</evidence>
<evidence type="ECO:0000259" key="4">
    <source>
        <dbReference type="Pfam" id="PF17289"/>
    </source>
</evidence>
<dbReference type="Pfam" id="PF17289">
    <property type="entry name" value="Terminase_6C"/>
    <property type="match status" value="1"/>
</dbReference>
<dbReference type="GO" id="GO:0003677">
    <property type="term" value="F:DNA binding"/>
    <property type="evidence" value="ECO:0007669"/>
    <property type="project" value="InterPro"/>
</dbReference>
<organism evidence="5 6">
    <name type="scientific">Glossina brevipalpis</name>
    <dbReference type="NCBI Taxonomy" id="37001"/>
    <lineage>
        <taxon>Eukaryota</taxon>
        <taxon>Metazoa</taxon>
        <taxon>Ecdysozoa</taxon>
        <taxon>Arthropoda</taxon>
        <taxon>Hexapoda</taxon>
        <taxon>Insecta</taxon>
        <taxon>Pterygota</taxon>
        <taxon>Neoptera</taxon>
        <taxon>Endopterygota</taxon>
        <taxon>Diptera</taxon>
        <taxon>Brachycera</taxon>
        <taxon>Muscomorpha</taxon>
        <taxon>Hippoboscoidea</taxon>
        <taxon>Glossinidae</taxon>
        <taxon>Glossina</taxon>
    </lineage>
</organism>
<reference evidence="5" key="2">
    <citation type="submission" date="2020-05" db="UniProtKB">
        <authorList>
            <consortium name="EnsemblMetazoa"/>
        </authorList>
    </citation>
    <scope>IDENTIFICATION</scope>
    <source>
        <strain evidence="5">IAEA</strain>
    </source>
</reference>
<feature type="compositionally biased region" description="Low complexity" evidence="3">
    <location>
        <begin position="1715"/>
        <end position="1727"/>
    </location>
</feature>
<dbReference type="InterPro" id="IPR035421">
    <property type="entry name" value="Terminase_6C"/>
</dbReference>
<dbReference type="HAMAP" id="MF_04148">
    <property type="entry name" value="TERL_BPP22"/>
    <property type="match status" value="1"/>
</dbReference>
<dbReference type="Pfam" id="PF03245">
    <property type="entry name" value="Phage_lysis"/>
    <property type="match status" value="1"/>
</dbReference>
<feature type="domain" description="Terminase large subunit gp17-like C-terminal" evidence="4">
    <location>
        <begin position="717"/>
        <end position="868"/>
    </location>
</feature>
<dbReference type="Pfam" id="PF16510">
    <property type="entry name" value="P22_portal"/>
    <property type="match status" value="1"/>
</dbReference>
<dbReference type="GO" id="GO:0004519">
    <property type="term" value="F:endonuclease activity"/>
    <property type="evidence" value="ECO:0007669"/>
    <property type="project" value="InterPro"/>
</dbReference>
<dbReference type="GO" id="GO:0044659">
    <property type="term" value="P:viral release from host cell by cytolysis"/>
    <property type="evidence" value="ECO:0007669"/>
    <property type="project" value="InterPro"/>
</dbReference>
<dbReference type="InterPro" id="IPR011010">
    <property type="entry name" value="DNA_brk_join_enz"/>
</dbReference>
<feature type="region of interest" description="Disordered" evidence="3">
    <location>
        <begin position="1707"/>
        <end position="1727"/>
    </location>
</feature>
<proteinExistence type="inferred from homology"/>
<dbReference type="InterPro" id="IPR004929">
    <property type="entry name" value="I-spanin"/>
</dbReference>
<feature type="compositionally biased region" description="Low complexity" evidence="3">
    <location>
        <begin position="1579"/>
        <end position="1588"/>
    </location>
</feature>
<dbReference type="EnsemblMetazoa" id="GBRI000011-RA">
    <property type="protein sequence ID" value="GBRI000011-PA"/>
    <property type="gene ID" value="GBRI000011"/>
</dbReference>
<feature type="region of interest" description="Disordered" evidence="3">
    <location>
        <begin position="1812"/>
        <end position="1838"/>
    </location>
</feature>
<keyword evidence="2" id="KW-0175">Coiled coil</keyword>
<dbReference type="GO" id="GO:0016887">
    <property type="term" value="F:ATP hydrolysis activity"/>
    <property type="evidence" value="ECO:0007669"/>
    <property type="project" value="InterPro"/>
</dbReference>
<keyword evidence="6" id="KW-1185">Reference proteome</keyword>
<dbReference type="Gene3D" id="3.30.420.280">
    <property type="match status" value="1"/>
</dbReference>
<feature type="region of interest" description="Disordered" evidence="3">
    <location>
        <begin position="1664"/>
        <end position="1685"/>
    </location>
</feature>
<evidence type="ECO:0000256" key="3">
    <source>
        <dbReference type="SAM" id="MobiDB-lite"/>
    </source>
</evidence>
<dbReference type="InterPro" id="IPR044265">
    <property type="entry name" value="Terminase_large_su_BPP22"/>
</dbReference>
<dbReference type="Pfam" id="PF03237">
    <property type="entry name" value="Terminase_6N"/>
    <property type="match status" value="1"/>
</dbReference>
<name>A0A1A9VZ04_9MUSC</name>
<reference evidence="6" key="1">
    <citation type="submission" date="2014-03" db="EMBL/GenBank/DDBJ databases">
        <authorList>
            <person name="Aksoy S."/>
            <person name="Warren W."/>
            <person name="Wilson R.K."/>
        </authorList>
    </citation>
    <scope>NUCLEOTIDE SEQUENCE [LARGE SCALE GENOMIC DNA]</scope>
    <source>
        <strain evidence="6">IAEA</strain>
    </source>
</reference>
<dbReference type="VEuPathDB" id="VectorBase:GBRI000011"/>
<dbReference type="InterPro" id="IPR032427">
    <property type="entry name" value="P22_portal"/>
</dbReference>
<feature type="coiled-coil region" evidence="2">
    <location>
        <begin position="11"/>
        <end position="38"/>
    </location>
</feature>
<evidence type="ECO:0000256" key="1">
    <source>
        <dbReference type="ARBA" id="ARBA00022612"/>
    </source>
</evidence>
<feature type="compositionally biased region" description="Polar residues" evidence="3">
    <location>
        <begin position="1669"/>
        <end position="1679"/>
    </location>
</feature>
<dbReference type="Proteomes" id="UP000091820">
    <property type="component" value="Unassembled WGS sequence"/>
</dbReference>
<evidence type="ECO:0000256" key="2">
    <source>
        <dbReference type="SAM" id="Coils"/>
    </source>
</evidence>
<protein>
    <recommendedName>
        <fullName evidence="4">Terminase large subunit gp17-like C-terminal domain-containing protein</fullName>
    </recommendedName>
</protein>